<evidence type="ECO:0000313" key="5">
    <source>
        <dbReference type="Proteomes" id="UP000441523"/>
    </source>
</evidence>
<proteinExistence type="predicted"/>
<evidence type="ECO:0000259" key="3">
    <source>
        <dbReference type="Pfam" id="PF00561"/>
    </source>
</evidence>
<dbReference type="GO" id="GO:0009092">
    <property type="term" value="P:homoserine metabolic process"/>
    <property type="evidence" value="ECO:0007669"/>
    <property type="project" value="TreeGrafter"/>
</dbReference>
<dbReference type="PANTHER" id="PTHR32268:SF11">
    <property type="entry name" value="HOMOSERINE O-ACETYLTRANSFERASE"/>
    <property type="match status" value="1"/>
</dbReference>
<evidence type="ECO:0000313" key="4">
    <source>
        <dbReference type="EMBL" id="KAB1069486.1"/>
    </source>
</evidence>
<dbReference type="AlphaFoldDB" id="A0A6N6MF91"/>
<dbReference type="Gene3D" id="3.40.50.1820">
    <property type="entry name" value="alpha/beta hydrolase"/>
    <property type="match status" value="1"/>
</dbReference>
<dbReference type="GO" id="GO:0016787">
    <property type="term" value="F:hydrolase activity"/>
    <property type="evidence" value="ECO:0007669"/>
    <property type="project" value="UniProtKB-KW"/>
</dbReference>
<accession>A0A6N6MF91</accession>
<keyword evidence="5" id="KW-1185">Reference proteome</keyword>
<dbReference type="GO" id="GO:0009086">
    <property type="term" value="P:methionine biosynthetic process"/>
    <property type="evidence" value="ECO:0007669"/>
    <property type="project" value="TreeGrafter"/>
</dbReference>
<feature type="active site" description="Nucleophile" evidence="2">
    <location>
        <position position="166"/>
    </location>
</feature>
<name>A0A6N6MF91_9HYPH</name>
<protein>
    <submittedName>
        <fullName evidence="4">Alpha/beta fold hydrolase</fullName>
    </submittedName>
</protein>
<keyword evidence="1" id="KW-0808">Transferase</keyword>
<keyword evidence="4" id="KW-0378">Hydrolase</keyword>
<comment type="caution">
    <text evidence="4">The sequence shown here is derived from an EMBL/GenBank/DDBJ whole genome shotgun (WGS) entry which is preliminary data.</text>
</comment>
<dbReference type="PIRSF" id="PIRSF000443">
    <property type="entry name" value="Homoser_Ac_trans"/>
    <property type="match status" value="1"/>
</dbReference>
<feature type="active site" evidence="2">
    <location>
        <position position="320"/>
    </location>
</feature>
<feature type="active site" evidence="2">
    <location>
        <position position="349"/>
    </location>
</feature>
<dbReference type="InterPro" id="IPR008220">
    <property type="entry name" value="HAT_MetX-like"/>
</dbReference>
<gene>
    <name evidence="4" type="ORF">F6X51_25365</name>
</gene>
<feature type="domain" description="AB hydrolase-1" evidence="3">
    <location>
        <begin position="101"/>
        <end position="341"/>
    </location>
</feature>
<dbReference type="InterPro" id="IPR000073">
    <property type="entry name" value="AB_hydrolase_1"/>
</dbReference>
<dbReference type="GO" id="GO:0004414">
    <property type="term" value="F:homoserine O-acetyltransferase activity"/>
    <property type="evidence" value="ECO:0007669"/>
    <property type="project" value="TreeGrafter"/>
</dbReference>
<organism evidence="4 5">
    <name type="scientific">Methylobacterium planeticum</name>
    <dbReference type="NCBI Taxonomy" id="2615211"/>
    <lineage>
        <taxon>Bacteria</taxon>
        <taxon>Pseudomonadati</taxon>
        <taxon>Pseudomonadota</taxon>
        <taxon>Alphaproteobacteria</taxon>
        <taxon>Hyphomicrobiales</taxon>
        <taxon>Methylobacteriaceae</taxon>
        <taxon>Methylobacterium</taxon>
    </lineage>
</organism>
<sequence length="379" mass="40390">MGGFSVSGRRTRGLRAGLGGAMLAAALLGVPIASAHGLDAPQHQLYRMVDLPLEGGDTIKDFAISYVTHGTLNADKSNAILTTTAIGGNHHRIDFLIGPGKALDTNKYFIVASDAIGNGLTTSPSNSVSRHGTAFPHFGIRDMVESPKRLLDHLGITHLVAVAGASMGGMQALQWGVSHPGFMDTLIALTPMARTAPWSIAVNEATRKALMLDPAFKDGAYDRQPEQGWRLRADILQVLAARTPEALRGIAPRPLDILPWIQGQEEAVLKTGFDANDWIAQTWAYDRHNIGETPGFSGDHLKALAAIKARTLIITGGNLDLYNPVEEAREAGGYIPQASVVAVPSVQGHTTATATKAADVDYMNRTVRDFLDAAGPRGR</sequence>
<dbReference type="EMBL" id="VZZJ01000039">
    <property type="protein sequence ID" value="KAB1069486.1"/>
    <property type="molecule type" value="Genomic_DNA"/>
</dbReference>
<dbReference type="InterPro" id="IPR029058">
    <property type="entry name" value="AB_hydrolase_fold"/>
</dbReference>
<evidence type="ECO:0000256" key="1">
    <source>
        <dbReference type="ARBA" id="ARBA00022679"/>
    </source>
</evidence>
<dbReference type="SUPFAM" id="SSF53474">
    <property type="entry name" value="alpha/beta-Hydrolases"/>
    <property type="match status" value="1"/>
</dbReference>
<reference evidence="4 5" key="1">
    <citation type="submission" date="2019-09" db="EMBL/GenBank/DDBJ databases">
        <title>YIM 132548 draft genome.</title>
        <authorList>
            <person name="Jiang L."/>
        </authorList>
    </citation>
    <scope>NUCLEOTIDE SEQUENCE [LARGE SCALE GENOMIC DNA]</scope>
    <source>
        <strain evidence="4 5">YIM 132548</strain>
    </source>
</reference>
<evidence type="ECO:0000256" key="2">
    <source>
        <dbReference type="PIRSR" id="PIRSR000443-1"/>
    </source>
</evidence>
<dbReference type="Proteomes" id="UP000441523">
    <property type="component" value="Unassembled WGS sequence"/>
</dbReference>
<dbReference type="PANTHER" id="PTHR32268">
    <property type="entry name" value="HOMOSERINE O-ACETYLTRANSFERASE"/>
    <property type="match status" value="1"/>
</dbReference>
<dbReference type="Pfam" id="PF00561">
    <property type="entry name" value="Abhydrolase_1"/>
    <property type="match status" value="1"/>
</dbReference>